<evidence type="ECO:0000256" key="3">
    <source>
        <dbReference type="ARBA" id="ARBA00022448"/>
    </source>
</evidence>
<feature type="region of interest" description="Disordered" evidence="8">
    <location>
        <begin position="691"/>
        <end position="713"/>
    </location>
</feature>
<feature type="transmembrane region" description="Helical" evidence="9">
    <location>
        <begin position="325"/>
        <end position="345"/>
    </location>
</feature>
<evidence type="ECO:0000256" key="4">
    <source>
        <dbReference type="ARBA" id="ARBA00022475"/>
    </source>
</evidence>
<feature type="transmembrane region" description="Helical" evidence="9">
    <location>
        <begin position="156"/>
        <end position="173"/>
    </location>
</feature>
<dbReference type="Proteomes" id="UP000517712">
    <property type="component" value="Unassembled WGS sequence"/>
</dbReference>
<proteinExistence type="inferred from homology"/>
<feature type="transmembrane region" description="Helical" evidence="9">
    <location>
        <begin position="201"/>
        <end position="226"/>
    </location>
</feature>
<sequence length="713" mass="77649">MTEANSSSPARTRRNSAPPPRWPVLIGSAIAILAIAIWAIVAPANAGDVIGVMVVWISSNFGWYFVLTATIVVVFVLIVAFSAAGRIKLGPDHAKPQFSMFTWASMLFAAGIGIDLMFFSVSEPAAQYMNPPTGEGETIAAARQAIVWTFFHYGPVGWAMYALMGAAFAYFAYRRNQPLSIRSILAPVLGKRSAGWLGHSVDIFTVLGTVFGIATTLGIGVVQLSYGMHVLFGTPDGVSMQIALIVLAVAMATISTVSGVEKGIRRLSEANVILAIALLLWITVTGQTRRIMDGLVMNVGDFVASFPSMLMDTFAWSRPDDWMQAWTLFFWAWWVAWAPFVGLFLARISRGRTLRQFIVGVLVIPFAFIAIFISVFGNSALELILGGDTAFAEAAVNTPERAFFDLLQQYPAAPVVLGVALLTGLLFYVTSADSGALVLANLTSKMEDPRQDAGKLQRIFWSLATGLLTLGMLLVGGVPTLQAATLIIGLPVSLLLYLVMISLYRALGSEKQHRAGYIATLPGRIGATQTSWRQRLKRSTTFPQRTQTIAYLDRVATPALQEVADELRASGAQASVDRIEIDELEMPSIILTVHFDGAEDFTYQVYPVCHDLPTFAYRSVSESAEYYRLEIFSATGSRGYDVYGYTGEQLITDVLSAYESHLEYLRITVDVPEPVFTEALPVITDWQDDFQGPTTDSIAEAPAADAPSEKDTP</sequence>
<feature type="transmembrane region" description="Helical" evidence="9">
    <location>
        <begin position="61"/>
        <end position="81"/>
    </location>
</feature>
<comment type="caution">
    <text evidence="10">The sequence shown here is derived from an EMBL/GenBank/DDBJ whole genome shotgun (WGS) entry which is preliminary data.</text>
</comment>
<comment type="similarity">
    <text evidence="2">Belongs to the BCCT transporter (TC 2.A.15) family.</text>
</comment>
<organism evidence="10 11">
    <name type="scientific">Microbacterium ginsengiterrae</name>
    <dbReference type="NCBI Taxonomy" id="546115"/>
    <lineage>
        <taxon>Bacteria</taxon>
        <taxon>Bacillati</taxon>
        <taxon>Actinomycetota</taxon>
        <taxon>Actinomycetes</taxon>
        <taxon>Micrococcales</taxon>
        <taxon>Microbacteriaceae</taxon>
        <taxon>Microbacterium</taxon>
    </lineage>
</organism>
<evidence type="ECO:0000256" key="7">
    <source>
        <dbReference type="ARBA" id="ARBA00023136"/>
    </source>
</evidence>
<evidence type="ECO:0000256" key="2">
    <source>
        <dbReference type="ARBA" id="ARBA00005658"/>
    </source>
</evidence>
<dbReference type="AlphaFoldDB" id="A0A7W9FAK2"/>
<accession>A0A7W9FAK2</accession>
<protein>
    <submittedName>
        <fullName evidence="10">Choline/glycine/proline betaine transport protein</fullName>
    </submittedName>
</protein>
<feature type="transmembrane region" description="Helical" evidence="9">
    <location>
        <begin position="357"/>
        <end position="377"/>
    </location>
</feature>
<evidence type="ECO:0000313" key="10">
    <source>
        <dbReference type="EMBL" id="MBB5742227.1"/>
    </source>
</evidence>
<keyword evidence="7 9" id="KW-0472">Membrane</keyword>
<keyword evidence="4" id="KW-1003">Cell membrane</keyword>
<feature type="transmembrane region" description="Helical" evidence="9">
    <location>
        <begin position="101"/>
        <end position="121"/>
    </location>
</feature>
<dbReference type="PANTHER" id="PTHR30047:SF7">
    <property type="entry name" value="HIGH-AFFINITY CHOLINE TRANSPORT PROTEIN"/>
    <property type="match status" value="1"/>
</dbReference>
<dbReference type="GO" id="GO:0022857">
    <property type="term" value="F:transmembrane transporter activity"/>
    <property type="evidence" value="ECO:0007669"/>
    <property type="project" value="InterPro"/>
</dbReference>
<feature type="transmembrane region" description="Helical" evidence="9">
    <location>
        <begin position="272"/>
        <end position="292"/>
    </location>
</feature>
<keyword evidence="11" id="KW-1185">Reference proteome</keyword>
<dbReference type="GO" id="GO:0005886">
    <property type="term" value="C:plasma membrane"/>
    <property type="evidence" value="ECO:0007669"/>
    <property type="project" value="UniProtKB-SubCell"/>
</dbReference>
<dbReference type="InterPro" id="IPR018093">
    <property type="entry name" value="BCCT_CS"/>
</dbReference>
<gene>
    <name evidence="10" type="ORF">HD600_000724</name>
</gene>
<evidence type="ECO:0000256" key="8">
    <source>
        <dbReference type="SAM" id="MobiDB-lite"/>
    </source>
</evidence>
<keyword evidence="3" id="KW-0813">Transport</keyword>
<evidence type="ECO:0000256" key="1">
    <source>
        <dbReference type="ARBA" id="ARBA00004651"/>
    </source>
</evidence>
<comment type="subcellular location">
    <subcellularLocation>
        <location evidence="1">Cell membrane</location>
        <topology evidence="1">Multi-pass membrane protein</topology>
    </subcellularLocation>
</comment>
<dbReference type="Pfam" id="PF02028">
    <property type="entry name" value="BCCT"/>
    <property type="match status" value="1"/>
</dbReference>
<reference evidence="10 11" key="1">
    <citation type="submission" date="2020-08" db="EMBL/GenBank/DDBJ databases">
        <title>Sequencing the genomes of 1000 actinobacteria strains.</title>
        <authorList>
            <person name="Klenk H.-P."/>
        </authorList>
    </citation>
    <scope>NUCLEOTIDE SEQUENCE [LARGE SCALE GENOMIC DNA]</scope>
    <source>
        <strain evidence="10 11">DSM 24823</strain>
    </source>
</reference>
<dbReference type="NCBIfam" id="NF007399">
    <property type="entry name" value="PRK09928.1"/>
    <property type="match status" value="1"/>
</dbReference>
<dbReference type="EMBL" id="JACHMU010000001">
    <property type="protein sequence ID" value="MBB5742227.1"/>
    <property type="molecule type" value="Genomic_DNA"/>
</dbReference>
<evidence type="ECO:0000256" key="5">
    <source>
        <dbReference type="ARBA" id="ARBA00022692"/>
    </source>
</evidence>
<feature type="transmembrane region" description="Helical" evidence="9">
    <location>
        <begin position="459"/>
        <end position="478"/>
    </location>
</feature>
<feature type="transmembrane region" description="Helical" evidence="9">
    <location>
        <begin position="484"/>
        <end position="504"/>
    </location>
</feature>
<feature type="transmembrane region" description="Helical" evidence="9">
    <location>
        <begin position="238"/>
        <end position="260"/>
    </location>
</feature>
<dbReference type="PANTHER" id="PTHR30047">
    <property type="entry name" value="HIGH-AFFINITY CHOLINE TRANSPORT PROTEIN-RELATED"/>
    <property type="match status" value="1"/>
</dbReference>
<keyword evidence="5 9" id="KW-0812">Transmembrane</keyword>
<keyword evidence="6 9" id="KW-1133">Transmembrane helix</keyword>
<evidence type="ECO:0000313" key="11">
    <source>
        <dbReference type="Proteomes" id="UP000517712"/>
    </source>
</evidence>
<feature type="transmembrane region" description="Helical" evidence="9">
    <location>
        <begin position="415"/>
        <end position="439"/>
    </location>
</feature>
<feature type="transmembrane region" description="Helical" evidence="9">
    <location>
        <begin position="21"/>
        <end position="41"/>
    </location>
</feature>
<evidence type="ECO:0000256" key="9">
    <source>
        <dbReference type="SAM" id="Phobius"/>
    </source>
</evidence>
<dbReference type="InterPro" id="IPR000060">
    <property type="entry name" value="BCCT_transptr"/>
</dbReference>
<dbReference type="RefSeq" id="WP_184281571.1">
    <property type="nucleotide sequence ID" value="NZ_BAAAPG010000001.1"/>
</dbReference>
<dbReference type="NCBIfam" id="TIGR00842">
    <property type="entry name" value="bcct"/>
    <property type="match status" value="1"/>
</dbReference>
<evidence type="ECO:0000256" key="6">
    <source>
        <dbReference type="ARBA" id="ARBA00022989"/>
    </source>
</evidence>
<name>A0A7W9FAK2_9MICO</name>
<dbReference type="PROSITE" id="PS01303">
    <property type="entry name" value="BCCT"/>
    <property type="match status" value="1"/>
</dbReference>